<evidence type="ECO:0000313" key="1">
    <source>
        <dbReference type="EMBL" id="KIK77080.1"/>
    </source>
</evidence>
<protein>
    <submittedName>
        <fullName evidence="1">Unplaced genomic scaffold scaffold_2332, whole genome shotgun sequence</fullName>
    </submittedName>
</protein>
<dbReference type="HOGENOM" id="CLU_2038806_0_0_1"/>
<dbReference type="AlphaFoldDB" id="A0A0D0DGM4"/>
<gene>
    <name evidence="1" type="ORF">PAXRUDRAFT_17741</name>
</gene>
<dbReference type="Proteomes" id="UP000054538">
    <property type="component" value="Unassembled WGS sequence"/>
</dbReference>
<reference evidence="2" key="2">
    <citation type="submission" date="2015-01" db="EMBL/GenBank/DDBJ databases">
        <title>Evolutionary Origins and Diversification of the Mycorrhizal Mutualists.</title>
        <authorList>
            <consortium name="DOE Joint Genome Institute"/>
            <consortium name="Mycorrhizal Genomics Consortium"/>
            <person name="Kohler A."/>
            <person name="Kuo A."/>
            <person name="Nagy L.G."/>
            <person name="Floudas D."/>
            <person name="Copeland A."/>
            <person name="Barry K.W."/>
            <person name="Cichocki N."/>
            <person name="Veneault-Fourrey C."/>
            <person name="LaButti K."/>
            <person name="Lindquist E.A."/>
            <person name="Lipzen A."/>
            <person name="Lundell T."/>
            <person name="Morin E."/>
            <person name="Murat C."/>
            <person name="Riley R."/>
            <person name="Ohm R."/>
            <person name="Sun H."/>
            <person name="Tunlid A."/>
            <person name="Henrissat B."/>
            <person name="Grigoriev I.V."/>
            <person name="Hibbett D.S."/>
            <person name="Martin F."/>
        </authorList>
    </citation>
    <scope>NUCLEOTIDE SEQUENCE [LARGE SCALE GENOMIC DNA]</scope>
    <source>
        <strain evidence="2">Ve08.2h10</strain>
    </source>
</reference>
<dbReference type="InParanoid" id="A0A0D0DGM4"/>
<proteinExistence type="predicted"/>
<sequence length="102" mass="11698">MSSSITNNLAKLNAEQLCKHKDNDNELFKKKSVEHRRRMKVQKEAEHQRAEAVVRQKAEEEAKQKAEVEAWRRAEVEAKVCAEEVKRVQLKQSSVSGPSKGK</sequence>
<dbReference type="EMBL" id="KN827154">
    <property type="protein sequence ID" value="KIK77080.1"/>
    <property type="molecule type" value="Genomic_DNA"/>
</dbReference>
<reference evidence="1 2" key="1">
    <citation type="submission" date="2014-04" db="EMBL/GenBank/DDBJ databases">
        <authorList>
            <consortium name="DOE Joint Genome Institute"/>
            <person name="Kuo A."/>
            <person name="Kohler A."/>
            <person name="Jargeat P."/>
            <person name="Nagy L.G."/>
            <person name="Floudas D."/>
            <person name="Copeland A."/>
            <person name="Barry K.W."/>
            <person name="Cichocki N."/>
            <person name="Veneault-Fourrey C."/>
            <person name="LaButti K."/>
            <person name="Lindquist E.A."/>
            <person name="Lipzen A."/>
            <person name="Lundell T."/>
            <person name="Morin E."/>
            <person name="Murat C."/>
            <person name="Sun H."/>
            <person name="Tunlid A."/>
            <person name="Henrissat B."/>
            <person name="Grigoriev I.V."/>
            <person name="Hibbett D.S."/>
            <person name="Martin F."/>
            <person name="Nordberg H.P."/>
            <person name="Cantor M.N."/>
            <person name="Hua S.X."/>
        </authorList>
    </citation>
    <scope>NUCLEOTIDE SEQUENCE [LARGE SCALE GENOMIC DNA]</scope>
    <source>
        <strain evidence="1 2">Ve08.2h10</strain>
    </source>
</reference>
<organism evidence="1 2">
    <name type="scientific">Paxillus rubicundulus Ve08.2h10</name>
    <dbReference type="NCBI Taxonomy" id="930991"/>
    <lineage>
        <taxon>Eukaryota</taxon>
        <taxon>Fungi</taxon>
        <taxon>Dikarya</taxon>
        <taxon>Basidiomycota</taxon>
        <taxon>Agaricomycotina</taxon>
        <taxon>Agaricomycetes</taxon>
        <taxon>Agaricomycetidae</taxon>
        <taxon>Boletales</taxon>
        <taxon>Paxilineae</taxon>
        <taxon>Paxillaceae</taxon>
        <taxon>Paxillus</taxon>
    </lineage>
</organism>
<keyword evidence="2" id="KW-1185">Reference proteome</keyword>
<evidence type="ECO:0000313" key="2">
    <source>
        <dbReference type="Proteomes" id="UP000054538"/>
    </source>
</evidence>
<name>A0A0D0DGM4_9AGAM</name>
<accession>A0A0D0DGM4</accession>